<reference evidence="2 3" key="1">
    <citation type="submission" date="2016-10" db="EMBL/GenBank/DDBJ databases">
        <authorList>
            <person name="Varghese N."/>
            <person name="Submissions S."/>
        </authorList>
    </citation>
    <scope>NUCLEOTIDE SEQUENCE [LARGE SCALE GENOMIC DNA]</scope>
    <source>
        <strain evidence="2 3">CGMCC 1.7012</strain>
    </source>
</reference>
<organism evidence="2 3">
    <name type="scientific">Kosakonia oryzae</name>
    <dbReference type="NCBI Taxonomy" id="497725"/>
    <lineage>
        <taxon>Bacteria</taxon>
        <taxon>Pseudomonadati</taxon>
        <taxon>Pseudomonadota</taxon>
        <taxon>Gammaproteobacteria</taxon>
        <taxon>Enterobacterales</taxon>
        <taxon>Enterobacteriaceae</taxon>
        <taxon>Kosakonia</taxon>
    </lineage>
</organism>
<keyword evidence="1" id="KW-0732">Signal</keyword>
<comment type="caution">
    <text evidence="2">The sequence shown here is derived from an EMBL/GenBank/DDBJ whole genome shotgun (WGS) entry which is preliminary data.</text>
</comment>
<name>A0AA94KNI6_9ENTR</name>
<dbReference type="Pfam" id="PF11604">
    <property type="entry name" value="CusF_Ec"/>
    <property type="match status" value="1"/>
</dbReference>
<evidence type="ECO:0000313" key="3">
    <source>
        <dbReference type="Proteomes" id="UP000182314"/>
    </source>
</evidence>
<dbReference type="Gene3D" id="2.40.50.320">
    <property type="entry name" value="Copper binding periplasmic protein CusF"/>
    <property type="match status" value="1"/>
</dbReference>
<accession>A0AA94KNI6</accession>
<dbReference type="Proteomes" id="UP000182314">
    <property type="component" value="Unassembled WGS sequence"/>
</dbReference>
<gene>
    <name evidence="2" type="ORF">SAMN05216286_0634</name>
</gene>
<evidence type="ECO:0000313" key="2">
    <source>
        <dbReference type="EMBL" id="SFB74696.1"/>
    </source>
</evidence>
<sequence>MRSYVLCMLSGVLLFSVSAAQAEDMHAMHGMHDMSQHAAMQAQAQEYQSQGTIKKLTADSVSIAHAAIPALNWPPMTMQFALAQGSALPAVKVGDKVSFTFVQSESGYQLVSLTPQK</sequence>
<dbReference type="RefSeq" id="WP_227121449.1">
    <property type="nucleotide sequence ID" value="NZ_CP014007.2"/>
</dbReference>
<feature type="chain" id="PRO_5041732752" evidence="1">
    <location>
        <begin position="23"/>
        <end position="117"/>
    </location>
</feature>
<dbReference type="EMBL" id="FOKO01000001">
    <property type="protein sequence ID" value="SFB74696.1"/>
    <property type="molecule type" value="Genomic_DNA"/>
</dbReference>
<dbReference type="InterPro" id="IPR042230">
    <property type="entry name" value="CusF_sf"/>
</dbReference>
<evidence type="ECO:0000256" key="1">
    <source>
        <dbReference type="SAM" id="SignalP"/>
    </source>
</evidence>
<feature type="signal peptide" evidence="1">
    <location>
        <begin position="1"/>
        <end position="22"/>
    </location>
</feature>
<dbReference type="InterPro" id="IPR021647">
    <property type="entry name" value="CusF_Ec"/>
</dbReference>
<dbReference type="AlphaFoldDB" id="A0AA94KNI6"/>
<protein>
    <submittedName>
        <fullName evidence="2">Cu(I)/Ag(I) efflux system protein CusF</fullName>
    </submittedName>
</protein>
<proteinExistence type="predicted"/>